<proteinExistence type="predicted"/>
<protein>
    <submittedName>
        <fullName evidence="2">Uncharacterized protein</fullName>
    </submittedName>
</protein>
<name>A0A8H3WB91_9PEZI</name>
<accession>A0A8H3WB91</accession>
<dbReference type="AlphaFoldDB" id="A0A8H3WB91"/>
<evidence type="ECO:0000313" key="3">
    <source>
        <dbReference type="Proteomes" id="UP000434172"/>
    </source>
</evidence>
<reference evidence="2 3" key="1">
    <citation type="submission" date="2019-12" db="EMBL/GenBank/DDBJ databases">
        <title>A genome sequence resource for the geographically widespread anthracnose pathogen Colletotrichum asianum.</title>
        <authorList>
            <person name="Meng Y."/>
        </authorList>
    </citation>
    <scope>NUCLEOTIDE SEQUENCE [LARGE SCALE GENOMIC DNA]</scope>
    <source>
        <strain evidence="2 3">ICMP 18580</strain>
    </source>
</reference>
<sequence>MCASSVSKADDVDDDDNAPSTKCPASEPQLSRTQSRRFHSSTFHSGRASEPFKTGPENIAVPGV</sequence>
<keyword evidence="3" id="KW-1185">Reference proteome</keyword>
<feature type="region of interest" description="Disordered" evidence="1">
    <location>
        <begin position="1"/>
        <end position="64"/>
    </location>
</feature>
<dbReference type="EMBL" id="WOWK01000054">
    <property type="protein sequence ID" value="KAF0323190.1"/>
    <property type="molecule type" value="Genomic_DNA"/>
</dbReference>
<organism evidence="2 3">
    <name type="scientific">Colletotrichum asianum</name>
    <dbReference type="NCBI Taxonomy" id="702518"/>
    <lineage>
        <taxon>Eukaryota</taxon>
        <taxon>Fungi</taxon>
        <taxon>Dikarya</taxon>
        <taxon>Ascomycota</taxon>
        <taxon>Pezizomycotina</taxon>
        <taxon>Sordariomycetes</taxon>
        <taxon>Hypocreomycetidae</taxon>
        <taxon>Glomerellales</taxon>
        <taxon>Glomerellaceae</taxon>
        <taxon>Colletotrichum</taxon>
        <taxon>Colletotrichum gloeosporioides species complex</taxon>
    </lineage>
</organism>
<gene>
    <name evidence="2" type="ORF">GQ607_009529</name>
</gene>
<evidence type="ECO:0000313" key="2">
    <source>
        <dbReference type="EMBL" id="KAF0323190.1"/>
    </source>
</evidence>
<evidence type="ECO:0000256" key="1">
    <source>
        <dbReference type="SAM" id="MobiDB-lite"/>
    </source>
</evidence>
<dbReference type="Proteomes" id="UP000434172">
    <property type="component" value="Unassembled WGS sequence"/>
</dbReference>
<comment type="caution">
    <text evidence="2">The sequence shown here is derived from an EMBL/GenBank/DDBJ whole genome shotgun (WGS) entry which is preliminary data.</text>
</comment>